<dbReference type="PANTHER" id="PTHR43776:SF15">
    <property type="entry name" value="GLUTATHIONE IMPORT ATP-BINDING PROTEIN GSIA"/>
    <property type="match status" value="1"/>
</dbReference>
<evidence type="ECO:0000256" key="2">
    <source>
        <dbReference type="ARBA" id="ARBA00004533"/>
    </source>
</evidence>
<comment type="subunit">
    <text evidence="3">The complex is composed of two ATP-binding proteins (GsiA), two transmembrane proteins (GsiC and GsiD) and a solute-binding protein (GsiB).</text>
</comment>
<accession>A0A0F5K5R2</accession>
<dbReference type="PROSITE" id="PS00211">
    <property type="entry name" value="ABC_TRANSPORTER_1"/>
    <property type="match status" value="2"/>
</dbReference>
<dbReference type="GO" id="GO:0005524">
    <property type="term" value="F:ATP binding"/>
    <property type="evidence" value="ECO:0007669"/>
    <property type="project" value="UniProtKB-KW"/>
</dbReference>
<evidence type="ECO:0000256" key="5">
    <source>
        <dbReference type="ARBA" id="ARBA00022475"/>
    </source>
</evidence>
<dbReference type="InterPro" id="IPR027417">
    <property type="entry name" value="P-loop_NTPase"/>
</dbReference>
<dbReference type="EC" id="7.4.2.10" evidence="15"/>
<dbReference type="InterPro" id="IPR003593">
    <property type="entry name" value="AAA+_ATPase"/>
</dbReference>
<protein>
    <recommendedName>
        <fullName evidence="16">Glutathione import ATP-binding protein GsiA</fullName>
        <ecNumber evidence="15">7.4.2.10</ecNumber>
    </recommendedName>
</protein>
<comment type="catalytic activity">
    <reaction evidence="17">
        <text>glutathione(out) + ATP + H2O = glutathione(in) + ADP + phosphate + H(+)</text>
        <dbReference type="Rhea" id="RHEA:29791"/>
        <dbReference type="ChEBI" id="CHEBI:15377"/>
        <dbReference type="ChEBI" id="CHEBI:15378"/>
        <dbReference type="ChEBI" id="CHEBI:30616"/>
        <dbReference type="ChEBI" id="CHEBI:43474"/>
        <dbReference type="ChEBI" id="CHEBI:57925"/>
        <dbReference type="ChEBI" id="CHEBI:456216"/>
        <dbReference type="EC" id="7.4.2.10"/>
    </reaction>
</comment>
<keyword evidence="4" id="KW-0813">Transport</keyword>
<organism evidence="19 20">
    <name type="scientific">Robbsia andropogonis</name>
    <dbReference type="NCBI Taxonomy" id="28092"/>
    <lineage>
        <taxon>Bacteria</taxon>
        <taxon>Pseudomonadati</taxon>
        <taxon>Pseudomonadota</taxon>
        <taxon>Betaproteobacteria</taxon>
        <taxon>Burkholderiales</taxon>
        <taxon>Burkholderiaceae</taxon>
        <taxon>Robbsia</taxon>
    </lineage>
</organism>
<dbReference type="FunFam" id="3.40.50.300:FF:000016">
    <property type="entry name" value="Oligopeptide ABC transporter ATP-binding component"/>
    <property type="match status" value="2"/>
</dbReference>
<name>A0A0F5K5R2_9BURK</name>
<dbReference type="GO" id="GO:0005886">
    <property type="term" value="C:plasma membrane"/>
    <property type="evidence" value="ECO:0007669"/>
    <property type="project" value="UniProtKB-SubCell"/>
</dbReference>
<dbReference type="Pfam" id="PF08352">
    <property type="entry name" value="oligo_HPY"/>
    <property type="match status" value="2"/>
</dbReference>
<keyword evidence="11" id="KW-1278">Translocase</keyword>
<keyword evidence="6" id="KW-0997">Cell inner membrane</keyword>
<dbReference type="AlphaFoldDB" id="A0A0F5K5R2"/>
<evidence type="ECO:0000256" key="16">
    <source>
        <dbReference type="ARBA" id="ARBA00041187"/>
    </source>
</evidence>
<keyword evidence="7" id="KW-0677">Repeat</keyword>
<evidence type="ECO:0000256" key="7">
    <source>
        <dbReference type="ARBA" id="ARBA00022737"/>
    </source>
</evidence>
<dbReference type="InterPro" id="IPR013563">
    <property type="entry name" value="Oligopep_ABC_C"/>
</dbReference>
<dbReference type="InterPro" id="IPR017871">
    <property type="entry name" value="ABC_transporter-like_CS"/>
</dbReference>
<dbReference type="RefSeq" id="WP_046152061.1">
    <property type="nucleotide sequence ID" value="NZ_CADFGU010000004.1"/>
</dbReference>
<evidence type="ECO:0000256" key="15">
    <source>
        <dbReference type="ARBA" id="ARBA00039050"/>
    </source>
</evidence>
<evidence type="ECO:0000313" key="20">
    <source>
        <dbReference type="Proteomes" id="UP000033618"/>
    </source>
</evidence>
<keyword evidence="20" id="KW-1185">Reference proteome</keyword>
<evidence type="ECO:0000256" key="17">
    <source>
        <dbReference type="ARBA" id="ARBA00047640"/>
    </source>
</evidence>
<dbReference type="NCBIfam" id="NF007739">
    <property type="entry name" value="PRK10419.1"/>
    <property type="match status" value="2"/>
</dbReference>
<reference evidence="19 20" key="1">
    <citation type="submission" date="2015-03" db="EMBL/GenBank/DDBJ databases">
        <title>Draft Genome Sequence of Burkholderia andropogonis type strain ICMP2807, isolated from Sorghum bicolor.</title>
        <authorList>
            <person name="Lopes-Santos L."/>
            <person name="Castro D.B."/>
            <person name="Ottoboni L.M."/>
            <person name="Park D."/>
            <person name="Weirc B.S."/>
            <person name="Destefano S.A."/>
        </authorList>
    </citation>
    <scope>NUCLEOTIDE SEQUENCE [LARGE SCALE GENOMIC DNA]</scope>
    <source>
        <strain evidence="19 20">ICMP2807</strain>
    </source>
</reference>
<dbReference type="OrthoDB" id="9802772at2"/>
<evidence type="ECO:0000256" key="13">
    <source>
        <dbReference type="ARBA" id="ARBA00037530"/>
    </source>
</evidence>
<keyword evidence="12" id="KW-0472">Membrane</keyword>
<dbReference type="GO" id="GO:0015833">
    <property type="term" value="P:peptide transport"/>
    <property type="evidence" value="ECO:0007669"/>
    <property type="project" value="InterPro"/>
</dbReference>
<dbReference type="GO" id="GO:0055085">
    <property type="term" value="P:transmembrane transport"/>
    <property type="evidence" value="ECO:0007669"/>
    <property type="project" value="UniProtKB-ARBA"/>
</dbReference>
<dbReference type="Pfam" id="PF00005">
    <property type="entry name" value="ABC_tran"/>
    <property type="match status" value="2"/>
</dbReference>
<feature type="domain" description="ABC transporter" evidence="18">
    <location>
        <begin position="22"/>
        <end position="278"/>
    </location>
</feature>
<comment type="caution">
    <text evidence="19">The sequence shown here is derived from an EMBL/GenBank/DDBJ whole genome shotgun (WGS) entry which is preliminary data.</text>
</comment>
<evidence type="ECO:0000256" key="8">
    <source>
        <dbReference type="ARBA" id="ARBA00022741"/>
    </source>
</evidence>
<evidence type="ECO:0000256" key="12">
    <source>
        <dbReference type="ARBA" id="ARBA00023136"/>
    </source>
</evidence>
<dbReference type="PANTHER" id="PTHR43776">
    <property type="entry name" value="TRANSPORT ATP-BINDING PROTEIN"/>
    <property type="match status" value="1"/>
</dbReference>
<comment type="function">
    <text evidence="13">Part of the ABC transporter complex GsiABCD involved in glutathione import. Responsible for energy coupling to the transport system.</text>
</comment>
<feature type="domain" description="ABC transporter" evidence="18">
    <location>
        <begin position="337"/>
        <end position="588"/>
    </location>
</feature>
<keyword evidence="9" id="KW-0378">Hydrolase</keyword>
<sequence>MSSIRSNATARHAADLLPQRVLEVDDLTVRFSTSERTVDAVRQLSFHVDRGETLAIVGESGSGKSVTSLALMRLIEHGGGRILNGSMHLRQRNGQILRLQDASAATMRNVRGADMAMIFQEPMTSLNPVFTAGEQIAESIRRHQGMDRAAARAEALRMLALVRIPEARNVLDRYPHQLSGGMRQRVMIAMALSCKPQLLIADEPTTALDVTIQAQILQLIRQLQEEMHMGVIFITHDMGVVAEVADRVLVMFRGNKVEEGASNALFAAPSHAYTQALLSAVPKLGAMRGTDLPRHFALLKPDEASADVGSTVAGASIPDSRYIAPIDTRTAGAPPILRVKNLVTRFDLRSGLFNRTTRRVHAVERVSFDLYPGETLALVGESGCGKSTTGRSLLRLVDSQSGAIEFGGRNILNLPTRQVQSLRRDIQFIFQDPFASLDPRLTVGYSIMEPLLVHKAVKDQRAAQERVDWLLEKVGLPTEYAQRYPHEFSGGQRQRIAIARALALNPKVVVADESVSALDVSIQAQIVNLMMDLQRDLGVAFLFISHDMAVVERISHRVAVMFLGQIVEIGPRRAIFENPQHPYTRKLMAAVPIADPTRRHLKRALLEGEIPSPIRKVGDEPEVSPLVEVGPGHFVARHTVAGLY</sequence>
<dbReference type="CDD" id="cd03257">
    <property type="entry name" value="ABC_NikE_OppD_transporters"/>
    <property type="match status" value="2"/>
</dbReference>
<dbReference type="Gene3D" id="3.40.50.300">
    <property type="entry name" value="P-loop containing nucleotide triphosphate hydrolases"/>
    <property type="match status" value="2"/>
</dbReference>
<comment type="similarity">
    <text evidence="14">Belongs to the ABC transporter superfamily. Glutathione importer (TC 3.A.1.5.11) family.</text>
</comment>
<dbReference type="InterPro" id="IPR050319">
    <property type="entry name" value="ABC_transp_ATP-bind"/>
</dbReference>
<evidence type="ECO:0000256" key="1">
    <source>
        <dbReference type="ARBA" id="ARBA00004170"/>
    </source>
</evidence>
<evidence type="ECO:0000256" key="6">
    <source>
        <dbReference type="ARBA" id="ARBA00022519"/>
    </source>
</evidence>
<dbReference type="InterPro" id="IPR003439">
    <property type="entry name" value="ABC_transporter-like_ATP-bd"/>
</dbReference>
<evidence type="ECO:0000256" key="3">
    <source>
        <dbReference type="ARBA" id="ARBA00011469"/>
    </source>
</evidence>
<dbReference type="NCBIfam" id="TIGR01727">
    <property type="entry name" value="oligo_HPY"/>
    <property type="match status" value="1"/>
</dbReference>
<evidence type="ECO:0000256" key="9">
    <source>
        <dbReference type="ARBA" id="ARBA00022801"/>
    </source>
</evidence>
<proteinExistence type="inferred from homology"/>
<keyword evidence="8" id="KW-0547">Nucleotide-binding</keyword>
<dbReference type="SUPFAM" id="SSF52540">
    <property type="entry name" value="P-loop containing nucleoside triphosphate hydrolases"/>
    <property type="match status" value="2"/>
</dbReference>
<comment type="subcellular location">
    <subcellularLocation>
        <location evidence="2">Cell inner membrane</location>
    </subcellularLocation>
    <subcellularLocation>
        <location evidence="1">Membrane</location>
        <topology evidence="1">Peripheral membrane protein</topology>
    </subcellularLocation>
</comment>
<dbReference type="NCBIfam" id="NF008453">
    <property type="entry name" value="PRK11308.1"/>
    <property type="match status" value="2"/>
</dbReference>
<dbReference type="PATRIC" id="fig|28092.6.peg.557"/>
<evidence type="ECO:0000256" key="11">
    <source>
        <dbReference type="ARBA" id="ARBA00022967"/>
    </source>
</evidence>
<dbReference type="PROSITE" id="PS50893">
    <property type="entry name" value="ABC_TRANSPORTER_2"/>
    <property type="match status" value="2"/>
</dbReference>
<evidence type="ECO:0000256" key="4">
    <source>
        <dbReference type="ARBA" id="ARBA00022448"/>
    </source>
</evidence>
<evidence type="ECO:0000256" key="10">
    <source>
        <dbReference type="ARBA" id="ARBA00022840"/>
    </source>
</evidence>
<dbReference type="SMART" id="SM00382">
    <property type="entry name" value="AAA"/>
    <property type="match status" value="2"/>
</dbReference>
<dbReference type="EMBL" id="LAQU01000002">
    <property type="protein sequence ID" value="KKB64877.1"/>
    <property type="molecule type" value="Genomic_DNA"/>
</dbReference>
<dbReference type="STRING" id="28092.WM40_02395"/>
<keyword evidence="10 19" id="KW-0067">ATP-binding</keyword>
<evidence type="ECO:0000256" key="14">
    <source>
        <dbReference type="ARBA" id="ARBA00038416"/>
    </source>
</evidence>
<evidence type="ECO:0000313" key="19">
    <source>
        <dbReference type="EMBL" id="KKB64877.1"/>
    </source>
</evidence>
<gene>
    <name evidence="19" type="ORF">WM40_02395</name>
</gene>
<evidence type="ECO:0000259" key="18">
    <source>
        <dbReference type="PROSITE" id="PS50893"/>
    </source>
</evidence>
<keyword evidence="5" id="KW-1003">Cell membrane</keyword>
<dbReference type="GO" id="GO:0016887">
    <property type="term" value="F:ATP hydrolysis activity"/>
    <property type="evidence" value="ECO:0007669"/>
    <property type="project" value="InterPro"/>
</dbReference>
<dbReference type="Proteomes" id="UP000033618">
    <property type="component" value="Unassembled WGS sequence"/>
</dbReference>